<sequence length="279" mass="31980">MEDIKKLEKYGEPIPILSFPSFPSGLEDQSSNRSTQWKIMMDVLPKIGEAASFIHLIAGILINAAAETSAFFVEANDTMVEIKALEGKIERKRVTDWMEYIKVSVVSATEEFQQMLDLKCCGEYKRSTIMSCKSKLHEIYGRFTSMSIYSENKLIFAPYFVEFASFYIKFIRTSVLVMPELLGELVEKLEKLKECITDYRESAVSERIAAVSHTRDDIREIMLTAGKIVGTFGMATRYPAARVIDTMYPGKGKIDRREFYTNYEIDYCEHNMAVVLYSR</sequence>
<dbReference type="EMBL" id="LNIX01000010">
    <property type="protein sequence ID" value="OXA49362.1"/>
    <property type="molecule type" value="Genomic_DNA"/>
</dbReference>
<evidence type="ECO:0000313" key="1">
    <source>
        <dbReference type="EMBL" id="OXA49362.1"/>
    </source>
</evidence>
<dbReference type="Proteomes" id="UP000198287">
    <property type="component" value="Unassembled WGS sequence"/>
</dbReference>
<organism evidence="1 2">
    <name type="scientific">Folsomia candida</name>
    <name type="common">Springtail</name>
    <dbReference type="NCBI Taxonomy" id="158441"/>
    <lineage>
        <taxon>Eukaryota</taxon>
        <taxon>Metazoa</taxon>
        <taxon>Ecdysozoa</taxon>
        <taxon>Arthropoda</taxon>
        <taxon>Hexapoda</taxon>
        <taxon>Collembola</taxon>
        <taxon>Entomobryomorpha</taxon>
        <taxon>Isotomoidea</taxon>
        <taxon>Isotomidae</taxon>
        <taxon>Proisotominae</taxon>
        <taxon>Folsomia</taxon>
    </lineage>
</organism>
<accession>A0A226DV61</accession>
<comment type="caution">
    <text evidence="1">The sequence shown here is derived from an EMBL/GenBank/DDBJ whole genome shotgun (WGS) entry which is preliminary data.</text>
</comment>
<keyword evidence="2" id="KW-1185">Reference proteome</keyword>
<proteinExistence type="predicted"/>
<dbReference type="AlphaFoldDB" id="A0A226DV61"/>
<evidence type="ECO:0000313" key="2">
    <source>
        <dbReference type="Proteomes" id="UP000198287"/>
    </source>
</evidence>
<reference evidence="1 2" key="1">
    <citation type="submission" date="2015-12" db="EMBL/GenBank/DDBJ databases">
        <title>The genome of Folsomia candida.</title>
        <authorList>
            <person name="Faddeeva A."/>
            <person name="Derks M.F."/>
            <person name="Anvar Y."/>
            <person name="Smit S."/>
            <person name="Van Straalen N."/>
            <person name="Roelofs D."/>
        </authorList>
    </citation>
    <scope>NUCLEOTIDE SEQUENCE [LARGE SCALE GENOMIC DNA]</scope>
    <source>
        <strain evidence="1 2">VU population</strain>
        <tissue evidence="1">Whole body</tissue>
    </source>
</reference>
<protein>
    <submittedName>
        <fullName evidence="1">Uncharacterized protein</fullName>
    </submittedName>
</protein>
<name>A0A226DV61_FOLCA</name>
<gene>
    <name evidence="1" type="ORF">Fcan01_15644</name>
</gene>